<evidence type="ECO:0000313" key="2">
    <source>
        <dbReference type="Proteomes" id="UP001187346"/>
    </source>
</evidence>
<gene>
    <name evidence="1" type="ORF">R5A26_22595</name>
</gene>
<dbReference type="RefSeq" id="WP_398876194.1">
    <property type="nucleotide sequence ID" value="NZ_JAWMAJ010000073.1"/>
</dbReference>
<dbReference type="EMBL" id="JAWMAJ010000073">
    <property type="protein sequence ID" value="MDV7218742.1"/>
    <property type="molecule type" value="Genomic_DNA"/>
</dbReference>
<keyword evidence="1" id="KW-0378">Hydrolase</keyword>
<name>A0ABU4FDT0_9ACTN</name>
<dbReference type="InterPro" id="IPR029058">
    <property type="entry name" value="AB_hydrolase_fold"/>
</dbReference>
<accession>A0ABU4FDT0</accession>
<reference evidence="1 2" key="1">
    <citation type="submission" date="2023-10" db="EMBL/GenBank/DDBJ databases">
        <title>Characterization of rhizosphere-enriched actinobacteria from wheat plants lab-grown on chernevaya soil.</title>
        <authorList>
            <person name="Tikhonova E.N."/>
            <person name="Konopkin A."/>
            <person name="Kravchenko I.K."/>
        </authorList>
    </citation>
    <scope>NUCLEOTIDE SEQUENCE [LARGE SCALE GENOMIC DNA]</scope>
    <source>
        <strain evidence="1 2">RR29</strain>
    </source>
</reference>
<dbReference type="SUPFAM" id="SSF53474">
    <property type="entry name" value="alpha/beta-Hydrolases"/>
    <property type="match status" value="1"/>
</dbReference>
<keyword evidence="2" id="KW-1185">Reference proteome</keyword>
<dbReference type="Proteomes" id="UP001187346">
    <property type="component" value="Unassembled WGS sequence"/>
</dbReference>
<feature type="non-terminal residue" evidence="1">
    <location>
        <position position="45"/>
    </location>
</feature>
<proteinExistence type="predicted"/>
<dbReference type="GO" id="GO:0016787">
    <property type="term" value="F:hydrolase activity"/>
    <property type="evidence" value="ECO:0007669"/>
    <property type="project" value="UniProtKB-KW"/>
</dbReference>
<comment type="caution">
    <text evidence="1">The sequence shown here is derived from an EMBL/GenBank/DDBJ whole genome shotgun (WGS) entry which is preliminary data.</text>
</comment>
<dbReference type="Gene3D" id="3.40.50.1820">
    <property type="entry name" value="alpha/beta hydrolase"/>
    <property type="match status" value="1"/>
</dbReference>
<protein>
    <submittedName>
        <fullName evidence="1">Alpha/beta hydrolase</fullName>
    </submittedName>
</protein>
<evidence type="ECO:0000313" key="1">
    <source>
        <dbReference type="EMBL" id="MDV7218742.1"/>
    </source>
</evidence>
<organism evidence="1 2">
    <name type="scientific">Streptomyces prunicolor</name>
    <dbReference type="NCBI Taxonomy" id="67348"/>
    <lineage>
        <taxon>Bacteria</taxon>
        <taxon>Bacillati</taxon>
        <taxon>Actinomycetota</taxon>
        <taxon>Actinomycetes</taxon>
        <taxon>Kitasatosporales</taxon>
        <taxon>Streptomycetaceae</taxon>
        <taxon>Streptomyces</taxon>
    </lineage>
</organism>
<sequence length="45" mass="4483">MDKKTVSRDGTAIAYERIGAGPPVVLVGGAMTTGDGLLPLAAQLA</sequence>